<dbReference type="GO" id="GO:0016301">
    <property type="term" value="F:kinase activity"/>
    <property type="evidence" value="ECO:0007669"/>
    <property type="project" value="UniProtKB-KW"/>
</dbReference>
<reference evidence="2" key="1">
    <citation type="submission" date="2017-02" db="EMBL/GenBank/DDBJ databases">
        <authorList>
            <person name="Varghese N."/>
            <person name="Submissions S."/>
        </authorList>
    </citation>
    <scope>NUCLEOTIDE SEQUENCE [LARGE SCALE GENOMIC DNA]</scope>
    <source>
        <strain evidence="2">USBA 833</strain>
    </source>
</reference>
<keyword evidence="1" id="KW-0808">Transferase</keyword>
<name>A0A1T4XU75_9CLOT</name>
<dbReference type="Proteomes" id="UP000190105">
    <property type="component" value="Unassembled WGS sequence"/>
</dbReference>
<evidence type="ECO:0000313" key="1">
    <source>
        <dbReference type="EMBL" id="SKA92635.1"/>
    </source>
</evidence>
<protein>
    <submittedName>
        <fullName evidence="1">Predicted Ser/Thr protein kinase</fullName>
    </submittedName>
</protein>
<accession>A0A1T4XU75</accession>
<dbReference type="SUPFAM" id="SSF56112">
    <property type="entry name" value="Protein kinase-like (PK-like)"/>
    <property type="match status" value="1"/>
</dbReference>
<keyword evidence="2" id="KW-1185">Reference proteome</keyword>
<dbReference type="OrthoDB" id="1916806at2"/>
<keyword evidence="1" id="KW-0418">Kinase</keyword>
<evidence type="ECO:0000313" key="2">
    <source>
        <dbReference type="Proteomes" id="UP000190105"/>
    </source>
</evidence>
<organism evidence="1 2">
    <name type="scientific">Caloramator quimbayensis</name>
    <dbReference type="NCBI Taxonomy" id="1147123"/>
    <lineage>
        <taxon>Bacteria</taxon>
        <taxon>Bacillati</taxon>
        <taxon>Bacillota</taxon>
        <taxon>Clostridia</taxon>
        <taxon>Eubacteriales</taxon>
        <taxon>Clostridiaceae</taxon>
        <taxon>Caloramator</taxon>
    </lineage>
</organism>
<gene>
    <name evidence="1" type="ORF">SAMN05443428_11285</name>
</gene>
<dbReference type="InterPro" id="IPR011009">
    <property type="entry name" value="Kinase-like_dom_sf"/>
</dbReference>
<dbReference type="STRING" id="1147123.SAMN05443428_11285"/>
<dbReference type="RefSeq" id="WP_078696832.1">
    <property type="nucleotide sequence ID" value="NZ_FUYH01000012.1"/>
</dbReference>
<sequence>MGNRLYKKYIEKFDINLLDCKFLGKGHNGMVYLLPEGKVIKICFETYSCEREYKILERINNNKYFPRVYGMCGNYMIRDYVEGIPLNKYIKRNGLSRKLSKNLINLLIEFKKLNFSKQDIRCKDIIVKSDESVMVIDPKKCYTKNRDFPRHLVKGLYNLGVLNIFISELYEYKPDLYKSWIDKITDYIKNTYSLKESD</sequence>
<proteinExistence type="predicted"/>
<dbReference type="EMBL" id="FUYH01000012">
    <property type="protein sequence ID" value="SKA92635.1"/>
    <property type="molecule type" value="Genomic_DNA"/>
</dbReference>
<dbReference type="AlphaFoldDB" id="A0A1T4XU75"/>